<dbReference type="HOGENOM" id="CLU_094502_2_0_7"/>
<dbReference type="RefSeq" id="WP_012108204.1">
    <property type="nucleotide sequence ID" value="NC_009714.1"/>
</dbReference>
<keyword evidence="1" id="KW-0732">Signal</keyword>
<evidence type="ECO:0000313" key="3">
    <source>
        <dbReference type="Proteomes" id="UP000002407"/>
    </source>
</evidence>
<dbReference type="InterPro" id="IPR008869">
    <property type="entry name" value="MlaC/ttg2D"/>
</dbReference>
<dbReference type="Pfam" id="PF05494">
    <property type="entry name" value="MlaC"/>
    <property type="match status" value="1"/>
</dbReference>
<organism evidence="2 3">
    <name type="scientific">Campylobacter hominis (strain ATCC BAA-381 / DSM 21671 / CCUG 45161 / LMG 19568 / NCTC 13146 / CH001A)</name>
    <dbReference type="NCBI Taxonomy" id="360107"/>
    <lineage>
        <taxon>Bacteria</taxon>
        <taxon>Pseudomonadati</taxon>
        <taxon>Campylobacterota</taxon>
        <taxon>Epsilonproteobacteria</taxon>
        <taxon>Campylobacterales</taxon>
        <taxon>Campylobacteraceae</taxon>
        <taxon>Campylobacter</taxon>
    </lineage>
</organism>
<dbReference type="PANTHER" id="PTHR36573">
    <property type="entry name" value="INTERMEMBRANE PHOSPHOLIPID TRANSPORT SYSTEM BINDING PROTEIN MLAC"/>
    <property type="match status" value="1"/>
</dbReference>
<evidence type="ECO:0000256" key="1">
    <source>
        <dbReference type="SAM" id="SignalP"/>
    </source>
</evidence>
<dbReference type="OrthoDB" id="9798905at2"/>
<dbReference type="AlphaFoldDB" id="A7I081"/>
<feature type="signal peptide" evidence="1">
    <location>
        <begin position="1"/>
        <end position="20"/>
    </location>
</feature>
<dbReference type="Gene3D" id="3.10.450.710">
    <property type="entry name" value="Tgt2/MlaC"/>
    <property type="match status" value="1"/>
</dbReference>
<dbReference type="KEGG" id="cha:CHAB381_0320"/>
<proteinExistence type="predicted"/>
<protein>
    <submittedName>
        <fullName evidence="2">Toluene tolerance protein Ttg2D</fullName>
    </submittedName>
</protein>
<dbReference type="Proteomes" id="UP000002407">
    <property type="component" value="Chromosome"/>
</dbReference>
<dbReference type="EMBL" id="CP000776">
    <property type="protein sequence ID" value="ABS52401.1"/>
    <property type="molecule type" value="Genomic_DNA"/>
</dbReference>
<dbReference type="InterPro" id="IPR042245">
    <property type="entry name" value="Tgt2/MlaC_sf"/>
</dbReference>
<feature type="chain" id="PRO_5002710642" evidence="1">
    <location>
        <begin position="21"/>
        <end position="195"/>
    </location>
</feature>
<evidence type="ECO:0000313" key="2">
    <source>
        <dbReference type="EMBL" id="ABS52401.1"/>
    </source>
</evidence>
<keyword evidence="3" id="KW-1185">Reference proteome</keyword>
<dbReference type="PANTHER" id="PTHR36573:SF1">
    <property type="entry name" value="INTERMEMBRANE PHOSPHOLIPID TRANSPORT SYSTEM BINDING PROTEIN MLAC"/>
    <property type="match status" value="1"/>
</dbReference>
<sequence>MKILKILCAFAIFFAVNAAALSENEIAPVMSGKVEEAVSILRNESIAKDEKPAKIFALFDEYFDYVTIAKISLGKHLKSLNDSQKSQFFSAFEKRLKSSFIDKLALYTNQDMKVLGTNKPKSNRLNLETQIIGEDKNYSVVFKFFPDKSDNWRVYDVDILGVSIVQTYRSQFGDGALSFNEILDRLNNANLPEDK</sequence>
<gene>
    <name evidence="2" type="primary">ttg2D</name>
    <name evidence="2" type="ordered locus">CHAB381_0320</name>
</gene>
<reference evidence="3" key="1">
    <citation type="submission" date="2007-07" db="EMBL/GenBank/DDBJ databases">
        <title>Complete genome sequence of Campylobacter hominis ATCC BAA-381, a commensal isolated from the human gastrointestinal tract.</title>
        <authorList>
            <person name="Fouts D.E."/>
            <person name="Mongodin E.F."/>
            <person name="Puiu D."/>
            <person name="Sebastian Y."/>
            <person name="Miller W.G."/>
            <person name="Mandrell R.E."/>
            <person name="Nelson K.E."/>
        </authorList>
    </citation>
    <scope>NUCLEOTIDE SEQUENCE [LARGE SCALE GENOMIC DNA]</scope>
    <source>
        <strain evidence="3">ATCC BAA-381 / LMG 19568 / NCTC 13146 / CH001A</strain>
    </source>
</reference>
<dbReference type="STRING" id="360107.CHAB381_0320"/>
<name>A7I081_CAMHC</name>
<dbReference type="eggNOG" id="COG2854">
    <property type="taxonomic scope" value="Bacteria"/>
</dbReference>
<accession>A7I081</accession>